<dbReference type="GO" id="GO:0007166">
    <property type="term" value="P:cell surface receptor signaling pathway"/>
    <property type="evidence" value="ECO:0007669"/>
    <property type="project" value="TreeGrafter"/>
</dbReference>
<dbReference type="InterPro" id="IPR050488">
    <property type="entry name" value="Ig_Fc_receptor"/>
</dbReference>
<dbReference type="PANTHER" id="PTHR11481">
    <property type="entry name" value="IMMUNOGLOBULIN FC RECEPTOR"/>
    <property type="match status" value="1"/>
</dbReference>
<sequence>MLAWAVLIILAAVNGRTNALRKAVISLDPPWGTLFKGSSFTLTCIGPEGDDHVFYWYKNQVFYSTGVKLAITYATEFNSGEYTCASSKSPESDGVPIIISNYWVILQAPYSAVFEGDTLRLNCIGYPGYRVATTWYYKDFQLILQTSEQQSLIFENVKKSDTGTYQCKAKIDTLFSTLYESSKVWIEVQELFSSPLLRRSNAWSVFIEGQKVTFECYTELNYRKLNTQLRFYFYKDGSKIVESSSPEFIIPTIHLRDAGSYKCGVHALSQNVQKESVSLRISVQRVKVSGISLVVQPANGQVIEGETLTMTCSVAEGTGTITFTWYKLQPNTCITQQKVNMRHAEHTMTARTDKDSGVYYCTASNDESATRVDSSVAVITVKFVSTDKFASM</sequence>
<dbReference type="InterPro" id="IPR013783">
    <property type="entry name" value="Ig-like_fold"/>
</dbReference>
<evidence type="ECO:0000256" key="3">
    <source>
        <dbReference type="SAM" id="SignalP"/>
    </source>
</evidence>
<proteinExistence type="predicted"/>
<evidence type="ECO:0000256" key="1">
    <source>
        <dbReference type="ARBA" id="ARBA00022729"/>
    </source>
</evidence>
<dbReference type="InterPro" id="IPR036179">
    <property type="entry name" value="Ig-like_dom_sf"/>
</dbReference>
<evidence type="ECO:0000259" key="4">
    <source>
        <dbReference type="PROSITE" id="PS50835"/>
    </source>
</evidence>
<feature type="domain" description="Ig-like" evidence="4">
    <location>
        <begin position="96"/>
        <end position="169"/>
    </location>
</feature>
<protein>
    <recommendedName>
        <fullName evidence="4">Ig-like domain-containing protein</fullName>
    </recommendedName>
</protein>
<dbReference type="SMART" id="SM00409">
    <property type="entry name" value="IG"/>
    <property type="match status" value="4"/>
</dbReference>
<feature type="chain" id="PRO_5043518537" description="Ig-like domain-containing protein" evidence="3">
    <location>
        <begin position="20"/>
        <end position="392"/>
    </location>
</feature>
<dbReference type="InterPro" id="IPR003599">
    <property type="entry name" value="Ig_sub"/>
</dbReference>
<reference evidence="5" key="1">
    <citation type="journal article" date="2022" name="bioRxiv">
        <title>Sequencing and chromosome-scale assembly of the giantPleurodeles waltlgenome.</title>
        <authorList>
            <person name="Brown T."/>
            <person name="Elewa A."/>
            <person name="Iarovenko S."/>
            <person name="Subramanian E."/>
            <person name="Araus A.J."/>
            <person name="Petzold A."/>
            <person name="Susuki M."/>
            <person name="Suzuki K.-i.T."/>
            <person name="Hayashi T."/>
            <person name="Toyoda A."/>
            <person name="Oliveira C."/>
            <person name="Osipova E."/>
            <person name="Leigh N.D."/>
            <person name="Simon A."/>
            <person name="Yun M.H."/>
        </authorList>
    </citation>
    <scope>NUCLEOTIDE SEQUENCE</scope>
    <source>
        <strain evidence="5">20211129_DDA</strain>
        <tissue evidence="5">Liver</tissue>
    </source>
</reference>
<organism evidence="5 6">
    <name type="scientific">Pleurodeles waltl</name>
    <name type="common">Iberian ribbed newt</name>
    <dbReference type="NCBI Taxonomy" id="8319"/>
    <lineage>
        <taxon>Eukaryota</taxon>
        <taxon>Metazoa</taxon>
        <taxon>Chordata</taxon>
        <taxon>Craniata</taxon>
        <taxon>Vertebrata</taxon>
        <taxon>Euteleostomi</taxon>
        <taxon>Amphibia</taxon>
        <taxon>Batrachia</taxon>
        <taxon>Caudata</taxon>
        <taxon>Salamandroidea</taxon>
        <taxon>Salamandridae</taxon>
        <taxon>Pleurodelinae</taxon>
        <taxon>Pleurodeles</taxon>
    </lineage>
</organism>
<evidence type="ECO:0000313" key="6">
    <source>
        <dbReference type="Proteomes" id="UP001066276"/>
    </source>
</evidence>
<dbReference type="PANTHER" id="PTHR11481:SF64">
    <property type="entry name" value="FC RECEPTOR-LIKE PROTEIN 4"/>
    <property type="match status" value="1"/>
</dbReference>
<gene>
    <name evidence="5" type="ORF">NDU88_001633</name>
</gene>
<dbReference type="Gene3D" id="2.60.40.10">
    <property type="entry name" value="Immunoglobulins"/>
    <property type="match status" value="4"/>
</dbReference>
<comment type="caution">
    <text evidence="5">The sequence shown here is derived from an EMBL/GenBank/DDBJ whole genome shotgun (WGS) entry which is preliminary data.</text>
</comment>
<dbReference type="Proteomes" id="UP001066276">
    <property type="component" value="Chromosome 12"/>
</dbReference>
<dbReference type="EMBL" id="JANPWB010000016">
    <property type="protein sequence ID" value="KAJ1081451.1"/>
    <property type="molecule type" value="Genomic_DNA"/>
</dbReference>
<feature type="domain" description="Ig-like" evidence="4">
    <location>
        <begin position="291"/>
        <end position="377"/>
    </location>
</feature>
<dbReference type="Pfam" id="PF13927">
    <property type="entry name" value="Ig_3"/>
    <property type="match status" value="1"/>
</dbReference>
<keyword evidence="6" id="KW-1185">Reference proteome</keyword>
<dbReference type="GO" id="GO:0004888">
    <property type="term" value="F:transmembrane signaling receptor activity"/>
    <property type="evidence" value="ECO:0007669"/>
    <property type="project" value="TreeGrafter"/>
</dbReference>
<dbReference type="InterPro" id="IPR007110">
    <property type="entry name" value="Ig-like_dom"/>
</dbReference>
<name>A0AAV7KQ16_PLEWA</name>
<dbReference type="PROSITE" id="PS50835">
    <property type="entry name" value="IG_LIKE"/>
    <property type="match status" value="4"/>
</dbReference>
<accession>A0AAV7KQ16</accession>
<evidence type="ECO:0000256" key="2">
    <source>
        <dbReference type="ARBA" id="ARBA00023157"/>
    </source>
</evidence>
<feature type="domain" description="Ig-like" evidence="4">
    <location>
        <begin position="195"/>
        <end position="280"/>
    </location>
</feature>
<keyword evidence="2" id="KW-1015">Disulfide bond</keyword>
<dbReference type="InterPro" id="IPR003598">
    <property type="entry name" value="Ig_sub2"/>
</dbReference>
<keyword evidence="1 3" id="KW-0732">Signal</keyword>
<feature type="domain" description="Ig-like" evidence="4">
    <location>
        <begin position="36"/>
        <end position="84"/>
    </location>
</feature>
<dbReference type="Pfam" id="PF13895">
    <property type="entry name" value="Ig_2"/>
    <property type="match status" value="1"/>
</dbReference>
<dbReference type="GO" id="GO:0009897">
    <property type="term" value="C:external side of plasma membrane"/>
    <property type="evidence" value="ECO:0007669"/>
    <property type="project" value="TreeGrafter"/>
</dbReference>
<dbReference type="SMART" id="SM00408">
    <property type="entry name" value="IGc2"/>
    <property type="match status" value="4"/>
</dbReference>
<dbReference type="SUPFAM" id="SSF48726">
    <property type="entry name" value="Immunoglobulin"/>
    <property type="match status" value="4"/>
</dbReference>
<evidence type="ECO:0000313" key="5">
    <source>
        <dbReference type="EMBL" id="KAJ1081451.1"/>
    </source>
</evidence>
<feature type="signal peptide" evidence="3">
    <location>
        <begin position="1"/>
        <end position="19"/>
    </location>
</feature>
<dbReference type="AlphaFoldDB" id="A0AAV7KQ16"/>